<keyword evidence="1 7" id="KW-0831">Ubiquinone biosynthesis</keyword>
<dbReference type="STRING" id="56408.A0A1E5R821"/>
<comment type="subcellular location">
    <subcellularLocation>
        <location evidence="7">Mitochondrion inner membrane</location>
        <topology evidence="7">Peripheral membrane protein</topology>
        <orientation evidence="7">Matrix side</orientation>
    </subcellularLocation>
</comment>
<proteinExistence type="inferred from homology"/>
<keyword evidence="4 7" id="KW-0472">Membrane</keyword>
<evidence type="ECO:0000256" key="4">
    <source>
        <dbReference type="ARBA" id="ARBA00023136"/>
    </source>
</evidence>
<dbReference type="FunCoup" id="A0A1E5R821">
    <property type="interactions" value="523"/>
</dbReference>
<evidence type="ECO:0000256" key="3">
    <source>
        <dbReference type="ARBA" id="ARBA00023128"/>
    </source>
</evidence>
<evidence type="ECO:0000256" key="7">
    <source>
        <dbReference type="HAMAP-Rule" id="MF_03111"/>
    </source>
</evidence>
<evidence type="ECO:0000313" key="8">
    <source>
        <dbReference type="EMBL" id="OEJ83059.1"/>
    </source>
</evidence>
<dbReference type="InParanoid" id="A0A1E5R821"/>
<sequence>MLKTSASRNLCQLYSPKRPFVTTSLVTGVLSHFFLGKDAKGADKIGANDGTNEGGKNWSELVLFDKRPMEPQYKGHIPLYPHEKLLLFIASSLKSYYHPEDGINIVQLGEATAFPWWLESLKQTMLKDDVGRTILREKPNISLETLESFRYLARDPKYSKTLGATYFKWLDKEGVGPETRAPVKYIDNPDHAYIFKRYRQCHDFYHSINDLPINIEGEITVKCLEACNIGVPMAALGALFAPLRLSKYQRARLYDVYLPWATKTGLKSNPLINVYWEKIMTKDIDEVRTMLNISKPPDLRQLKKDQQRMRRELRTRYDH</sequence>
<gene>
    <name evidence="7" type="primary">COQ4</name>
    <name evidence="8" type="ORF">AWRI3579_g3170</name>
</gene>
<feature type="binding site" evidence="7">
    <location>
        <position position="218"/>
    </location>
    <ligand>
        <name>Zn(2+)</name>
        <dbReference type="ChEBI" id="CHEBI:29105"/>
    </ligand>
</feature>
<keyword evidence="2 7" id="KW-0999">Mitochondrion inner membrane</keyword>
<dbReference type="Pfam" id="PF05019">
    <property type="entry name" value="Coq4"/>
    <property type="match status" value="1"/>
</dbReference>
<comment type="cofactor">
    <cofactor evidence="7">
        <name>Zn(2+)</name>
        <dbReference type="ChEBI" id="CHEBI:29105"/>
    </cofactor>
</comment>
<dbReference type="OrthoDB" id="4249at2759"/>
<keyword evidence="9" id="KW-1185">Reference proteome</keyword>
<evidence type="ECO:0000313" key="9">
    <source>
        <dbReference type="Proteomes" id="UP000095728"/>
    </source>
</evidence>
<dbReference type="InterPro" id="IPR027540">
    <property type="entry name" value="Coq4_euk"/>
</dbReference>
<keyword evidence="5 7" id="KW-0456">Lyase</keyword>
<comment type="similarity">
    <text evidence="7">Belongs to the COQ4 family.</text>
</comment>
<dbReference type="UniPathway" id="UPA00232"/>
<dbReference type="PANTHER" id="PTHR12922:SF7">
    <property type="entry name" value="UBIQUINONE BIOSYNTHESIS PROTEIN COQ4 HOMOLOG, MITOCHONDRIAL"/>
    <property type="match status" value="1"/>
</dbReference>
<feature type="binding site" evidence="7">
    <location>
        <position position="202"/>
    </location>
    <ligand>
        <name>Zn(2+)</name>
        <dbReference type="ChEBI" id="CHEBI:29105"/>
    </ligand>
</feature>
<comment type="subunit">
    <text evidence="7">Component of a multi-subunit COQ enzyme complex, composed of at least COQ3, COQ4, COQ5, COQ6, COQ7 and COQ9.</text>
</comment>
<comment type="caution">
    <text evidence="8">The sequence shown here is derived from an EMBL/GenBank/DDBJ whole genome shotgun (WGS) entry which is preliminary data.</text>
</comment>
<dbReference type="HAMAP" id="MF_03111">
    <property type="entry name" value="Coq4"/>
    <property type="match status" value="1"/>
</dbReference>
<dbReference type="PANTHER" id="PTHR12922">
    <property type="entry name" value="UBIQUINONE BIOSYNTHESIS PROTEIN"/>
    <property type="match status" value="1"/>
</dbReference>
<dbReference type="GO" id="GO:0031314">
    <property type="term" value="C:extrinsic component of mitochondrial inner membrane"/>
    <property type="evidence" value="ECO:0007669"/>
    <property type="project" value="UniProtKB-UniRule"/>
</dbReference>
<protein>
    <recommendedName>
        <fullName evidence="6">4-hydroxy-3-methoxy-5-polyprenylbenzoate decarboxylase</fullName>
    </recommendedName>
</protein>
<evidence type="ECO:0000256" key="5">
    <source>
        <dbReference type="ARBA" id="ARBA00023239"/>
    </source>
</evidence>
<comment type="pathway">
    <text evidence="7">Cofactor biosynthesis; ubiquinone biosynthesis.</text>
</comment>
<dbReference type="GO" id="GO:0120539">
    <property type="term" value="F:4-hydroxy-3-methoxy-5-polyprenylbenzoate decarboxylase activity"/>
    <property type="evidence" value="ECO:0007669"/>
    <property type="project" value="UniProtKB-EC"/>
</dbReference>
<keyword evidence="8" id="KW-0830">Ubiquinone</keyword>
<feature type="binding site" evidence="7">
    <location>
        <position position="206"/>
    </location>
    <ligand>
        <name>Zn(2+)</name>
        <dbReference type="ChEBI" id="CHEBI:29105"/>
    </ligand>
</feature>
<comment type="function">
    <text evidence="7">Lyase that catalyzes the C1-decarboxylation of 4-hydroxy-3-methoxy-5-(all-trans-polyprenyl)benzoic acid into 2-methoxy-6-(all-trans-polyprenyl)phenol during ubiquinone biosynthesis.</text>
</comment>
<organism evidence="8 9">
    <name type="scientific">Hanseniaspora osmophila</name>
    <dbReference type="NCBI Taxonomy" id="56408"/>
    <lineage>
        <taxon>Eukaryota</taxon>
        <taxon>Fungi</taxon>
        <taxon>Dikarya</taxon>
        <taxon>Ascomycota</taxon>
        <taxon>Saccharomycotina</taxon>
        <taxon>Saccharomycetes</taxon>
        <taxon>Saccharomycodales</taxon>
        <taxon>Saccharomycodaceae</taxon>
        <taxon>Hanseniaspora</taxon>
    </lineage>
</organism>
<dbReference type="InterPro" id="IPR007715">
    <property type="entry name" value="Coq4"/>
</dbReference>
<keyword evidence="7" id="KW-0479">Metal-binding</keyword>
<keyword evidence="3 7" id="KW-0496">Mitochondrion</keyword>
<dbReference type="GO" id="GO:0008270">
    <property type="term" value="F:zinc ion binding"/>
    <property type="evidence" value="ECO:0007669"/>
    <property type="project" value="UniProtKB-UniRule"/>
</dbReference>
<feature type="binding site" evidence="7">
    <location>
        <position position="203"/>
    </location>
    <ligand>
        <name>Zn(2+)</name>
        <dbReference type="ChEBI" id="CHEBI:29105"/>
    </ligand>
</feature>
<evidence type="ECO:0000256" key="1">
    <source>
        <dbReference type="ARBA" id="ARBA00022688"/>
    </source>
</evidence>
<keyword evidence="7" id="KW-0862">Zinc</keyword>
<name>A0A1E5R821_9ASCO</name>
<dbReference type="EMBL" id="LPNM01000009">
    <property type="protein sequence ID" value="OEJ83059.1"/>
    <property type="molecule type" value="Genomic_DNA"/>
</dbReference>
<evidence type="ECO:0000256" key="2">
    <source>
        <dbReference type="ARBA" id="ARBA00022792"/>
    </source>
</evidence>
<comment type="catalytic activity">
    <reaction evidence="7">
        <text>a 4-hydroxy-3-methoxy-5-(all-trans-polyprenyl)benzoate + H(+) = a 2-methoxy-6-(all-trans-polyprenyl)phenol + CO2</text>
        <dbReference type="Rhea" id="RHEA:81179"/>
        <dbReference type="Rhea" id="RHEA-COMP:9551"/>
        <dbReference type="Rhea" id="RHEA-COMP:10931"/>
        <dbReference type="ChEBI" id="CHEBI:15378"/>
        <dbReference type="ChEBI" id="CHEBI:16526"/>
        <dbReference type="ChEBI" id="CHEBI:62731"/>
        <dbReference type="ChEBI" id="CHEBI:84443"/>
        <dbReference type="EC" id="4.1.1.130"/>
    </reaction>
</comment>
<dbReference type="AlphaFoldDB" id="A0A1E5R821"/>
<evidence type="ECO:0000256" key="6">
    <source>
        <dbReference type="ARBA" id="ARBA00081568"/>
    </source>
</evidence>
<dbReference type="Proteomes" id="UP000095728">
    <property type="component" value="Unassembled WGS sequence"/>
</dbReference>
<accession>A0A1E5R821</accession>
<reference evidence="9" key="1">
    <citation type="journal article" date="2016" name="Genome Announc.">
        <title>Genome sequences of three species of Hanseniaspora isolated from spontaneous wine fermentations.</title>
        <authorList>
            <person name="Sternes P.R."/>
            <person name="Lee D."/>
            <person name="Kutyna D.R."/>
            <person name="Borneman A.R."/>
        </authorList>
    </citation>
    <scope>NUCLEOTIDE SEQUENCE [LARGE SCALE GENOMIC DNA]</scope>
    <source>
        <strain evidence="9">AWRI3579</strain>
    </source>
</reference>